<keyword evidence="5" id="KW-1185">Reference proteome</keyword>
<dbReference type="EC" id="3.1.4.52" evidence="3"/>
<sequence>MIGWFFAVFGIANVISAATSWCFMYSLVGLTSLSKKDDDNDDQSFELDFKSIRKKALVGFGTVSILISAFFIGEGYESGKATVQAMELQQLHRSAALITSDLERALGKEISEAPDIATLSRKIAQEHFITDTPMFVAIKQANNAWLFHAKNIDKASQTDILETLKTPNNNELARLMSPYVEHDFFHNIDDIEDYYYSINGKQYAITHHGLAVQNTSPKHIYVGELSLSSDYLVDSVVYRMLISSAVVIWIALWGAVAVAFFIWKHVESSNYRAIKAANTDSQTGLLNERALRELFSNNLTLRSNREYTVYAAKFRNLSQILATNSSIVLTQVLQQLATRLKQEVDPECILGRLNDSTFIIITPVAKANCVNHFKQRINETQHLDNFQFSLEPTEVELNYPTDVSDFESLISSVSTLIYHANQQRLPYLRYQQHLIQNSQKVSQYSAALKTAIEEKQFELYLQPKVDMRTSDIVGAEALIRWNHPEDGLLSPYHFLDLVEQSNIRSSFALFVVNEVCRMALALQSAGYQLPLSLNLNGYDVFDPSVIATLEQVSKELLVQNHLMLEIELTESETALDVDHIAKQLDYISNLGFAIALDDFGTGMSSFSYSHALPINTIKIDRSFVLNINDSDQSHIPIKAILFLAENYGYNVVVEGVETQQQVNILTELGCTVCQGYFYSKPITFDTFVQCLPDLP</sequence>
<dbReference type="Pfam" id="PF00990">
    <property type="entry name" value="GGDEF"/>
    <property type="match status" value="1"/>
</dbReference>
<dbReference type="SUPFAM" id="SSF55073">
    <property type="entry name" value="Nucleotide cyclase"/>
    <property type="match status" value="1"/>
</dbReference>
<dbReference type="SUPFAM" id="SSF141868">
    <property type="entry name" value="EAL domain-like"/>
    <property type="match status" value="1"/>
</dbReference>
<feature type="domain" description="EAL" evidence="2">
    <location>
        <begin position="441"/>
        <end position="695"/>
    </location>
</feature>
<evidence type="ECO:0000259" key="2">
    <source>
        <dbReference type="PROSITE" id="PS50883"/>
    </source>
</evidence>
<dbReference type="EMBL" id="FLRB01000008">
    <property type="protein sequence ID" value="SBT20763.1"/>
    <property type="molecule type" value="Genomic_DNA"/>
</dbReference>
<dbReference type="InterPro" id="IPR000160">
    <property type="entry name" value="GGDEF_dom"/>
</dbReference>
<dbReference type="Pfam" id="PF00563">
    <property type="entry name" value="EAL"/>
    <property type="match status" value="1"/>
</dbReference>
<dbReference type="InterPro" id="IPR001633">
    <property type="entry name" value="EAL_dom"/>
</dbReference>
<gene>
    <name evidence="3" type="primary">gmr_9</name>
    <name evidence="4" type="synonym">gmr_7</name>
    <name evidence="3" type="ORF">MGA5115_02054</name>
    <name evidence="4" type="ORF">MGA5116_01350</name>
</gene>
<dbReference type="SMART" id="SM00052">
    <property type="entry name" value="EAL"/>
    <property type="match status" value="1"/>
</dbReference>
<keyword evidence="1" id="KW-0812">Transmembrane</keyword>
<dbReference type="InterPro" id="IPR043128">
    <property type="entry name" value="Rev_trsase/Diguanyl_cyclase"/>
</dbReference>
<dbReference type="PROSITE" id="PS50883">
    <property type="entry name" value="EAL"/>
    <property type="match status" value="1"/>
</dbReference>
<dbReference type="GO" id="GO:0071111">
    <property type="term" value="F:cyclic-guanylate-specific phosphodiesterase activity"/>
    <property type="evidence" value="ECO:0007669"/>
    <property type="project" value="UniProtKB-EC"/>
</dbReference>
<dbReference type="InterPro" id="IPR035919">
    <property type="entry name" value="EAL_sf"/>
</dbReference>
<dbReference type="PANTHER" id="PTHR33121">
    <property type="entry name" value="CYCLIC DI-GMP PHOSPHODIESTERASE PDEF"/>
    <property type="match status" value="1"/>
</dbReference>
<evidence type="ECO:0000313" key="5">
    <source>
        <dbReference type="Proteomes" id="UP000092840"/>
    </source>
</evidence>
<dbReference type="EMBL" id="FLRA01000014">
    <property type="protein sequence ID" value="SBT17937.1"/>
    <property type="molecule type" value="Genomic_DNA"/>
</dbReference>
<evidence type="ECO:0000313" key="4">
    <source>
        <dbReference type="EMBL" id="SBT20763.1"/>
    </source>
</evidence>
<keyword evidence="1" id="KW-1133">Transmembrane helix</keyword>
<evidence type="ECO:0000313" key="3">
    <source>
        <dbReference type="EMBL" id="SBT17937.1"/>
    </source>
</evidence>
<protein>
    <submittedName>
        <fullName evidence="3">Cyclic di-GMP phosphodiesterase Gmr</fullName>
        <ecNumber evidence="3">3.1.4.52</ecNumber>
    </submittedName>
</protein>
<dbReference type="Gene3D" id="3.30.70.270">
    <property type="match status" value="1"/>
</dbReference>
<dbReference type="Proteomes" id="UP000092840">
    <property type="component" value="Unassembled WGS sequence"/>
</dbReference>
<keyword evidence="3" id="KW-0378">Hydrolase</keyword>
<dbReference type="Proteomes" id="UP000092871">
    <property type="component" value="Unassembled WGS sequence"/>
</dbReference>
<feature type="transmembrane region" description="Helical" evidence="1">
    <location>
        <begin position="6"/>
        <end position="28"/>
    </location>
</feature>
<reference evidence="4 5" key="1">
    <citation type="submission" date="2016-06" db="EMBL/GenBank/DDBJ databases">
        <authorList>
            <person name="Rodrigo-Torres L."/>
            <person name="Arahal D.R."/>
        </authorList>
    </citation>
    <scope>NUCLEOTIDE SEQUENCE [LARGE SCALE GENOMIC DNA]</scope>
    <source>
        <strain evidence="4 5">CECT 5116</strain>
    </source>
</reference>
<evidence type="ECO:0000313" key="6">
    <source>
        <dbReference type="Proteomes" id="UP000092871"/>
    </source>
</evidence>
<name>A0A1C3JS41_9GAMM</name>
<dbReference type="Gene3D" id="3.20.20.450">
    <property type="entry name" value="EAL domain"/>
    <property type="match status" value="1"/>
</dbReference>
<feature type="transmembrane region" description="Helical" evidence="1">
    <location>
        <begin position="56"/>
        <end position="73"/>
    </location>
</feature>
<accession>A0A1C3JS41</accession>
<evidence type="ECO:0000256" key="1">
    <source>
        <dbReference type="SAM" id="Phobius"/>
    </source>
</evidence>
<dbReference type="CDD" id="cd01948">
    <property type="entry name" value="EAL"/>
    <property type="match status" value="1"/>
</dbReference>
<proteinExistence type="predicted"/>
<dbReference type="InterPro" id="IPR029787">
    <property type="entry name" value="Nucleotide_cyclase"/>
</dbReference>
<dbReference type="PANTHER" id="PTHR33121:SF71">
    <property type="entry name" value="OXYGEN SENSOR PROTEIN DOSP"/>
    <property type="match status" value="1"/>
</dbReference>
<keyword evidence="1" id="KW-0472">Membrane</keyword>
<reference evidence="3 6" key="2">
    <citation type="submission" date="2016-06" db="EMBL/GenBank/DDBJ databases">
        <authorList>
            <person name="Kjaerup R.B."/>
            <person name="Dalgaard T.S."/>
            <person name="Juul-Madsen H.R."/>
        </authorList>
    </citation>
    <scope>NUCLEOTIDE SEQUENCE [LARGE SCALE GENOMIC DNA]</scope>
    <source>
        <strain evidence="3 6">CECT 5115</strain>
    </source>
</reference>
<dbReference type="AlphaFoldDB" id="A0A1C3JS41"/>
<dbReference type="InterPro" id="IPR050706">
    <property type="entry name" value="Cyclic-di-GMP_PDE-like"/>
</dbReference>
<organism evidence="3 6">
    <name type="scientific">Marinomonas gallaica</name>
    <dbReference type="NCBI Taxonomy" id="1806667"/>
    <lineage>
        <taxon>Bacteria</taxon>
        <taxon>Pseudomonadati</taxon>
        <taxon>Pseudomonadota</taxon>
        <taxon>Gammaproteobacteria</taxon>
        <taxon>Oceanospirillales</taxon>
        <taxon>Oceanospirillaceae</taxon>
        <taxon>Marinomonas</taxon>
    </lineage>
</organism>
<feature type="transmembrane region" description="Helical" evidence="1">
    <location>
        <begin position="236"/>
        <end position="263"/>
    </location>
</feature>